<evidence type="ECO:0000313" key="2">
    <source>
        <dbReference type="Proteomes" id="UP000218899"/>
    </source>
</evidence>
<dbReference type="Proteomes" id="UP000218899">
    <property type="component" value="Chromosome"/>
</dbReference>
<protein>
    <recommendedName>
        <fullName evidence="3">HicB-like antitoxin of toxin-antitoxin system domain-containing protein</fullName>
    </recommendedName>
</protein>
<evidence type="ECO:0008006" key="3">
    <source>
        <dbReference type="Google" id="ProtNLM"/>
    </source>
</evidence>
<proteinExistence type="predicted"/>
<accession>A0A1B4VBG8</accession>
<sequence length="68" mass="7326">MKYSIEVEQEEDGRWLAEVAELPGVLAYGGTAEEAMAKTEVLALRVLAERLEHGEARPVDISISVAGA</sequence>
<dbReference type="InterPro" id="IPR035069">
    <property type="entry name" value="TTHA1013/TTHA0281-like"/>
</dbReference>
<dbReference type="KEGG" id="sva:SVA_1416"/>
<name>A0A1B4VBG8_9GAMM</name>
<dbReference type="AlphaFoldDB" id="A0A1B4VBG8"/>
<reference evidence="1 2" key="1">
    <citation type="submission" date="2015-08" db="EMBL/GenBank/DDBJ databases">
        <title>Complete genome sequence of Sulfurifustis variabilis.</title>
        <authorList>
            <person name="Miura A."/>
            <person name="Kojima H."/>
            <person name="Fukui M."/>
        </authorList>
    </citation>
    <scope>NUCLEOTIDE SEQUENCE [LARGE SCALE GENOMIC DNA]</scope>
    <source>
        <strain evidence="2">skN76</strain>
    </source>
</reference>
<evidence type="ECO:0000313" key="1">
    <source>
        <dbReference type="EMBL" id="BAU47981.1"/>
    </source>
</evidence>
<organism evidence="1 2">
    <name type="scientific">Sulfurifustis variabilis</name>
    <dbReference type="NCBI Taxonomy" id="1675686"/>
    <lineage>
        <taxon>Bacteria</taxon>
        <taxon>Pseudomonadati</taxon>
        <taxon>Pseudomonadota</taxon>
        <taxon>Gammaproteobacteria</taxon>
        <taxon>Acidiferrobacterales</taxon>
        <taxon>Acidiferrobacteraceae</taxon>
        <taxon>Sulfurifustis</taxon>
    </lineage>
</organism>
<dbReference type="SUPFAM" id="SSF143100">
    <property type="entry name" value="TTHA1013/TTHA0281-like"/>
    <property type="match status" value="1"/>
</dbReference>
<dbReference type="OrthoDB" id="9807959at2"/>
<dbReference type="Gene3D" id="3.30.160.250">
    <property type="match status" value="1"/>
</dbReference>
<keyword evidence="2" id="KW-1185">Reference proteome</keyword>
<gene>
    <name evidence="1" type="ORF">SVA_1416</name>
</gene>
<dbReference type="EMBL" id="AP014936">
    <property type="protein sequence ID" value="BAU47981.1"/>
    <property type="molecule type" value="Genomic_DNA"/>
</dbReference>